<protein>
    <submittedName>
        <fullName evidence="2">HEATR2 protein</fullName>
    </submittedName>
</protein>
<feature type="region of interest" description="Disordered" evidence="1">
    <location>
        <begin position="19"/>
        <end position="65"/>
    </location>
</feature>
<evidence type="ECO:0000313" key="3">
    <source>
        <dbReference type="Proteomes" id="UP000604046"/>
    </source>
</evidence>
<keyword evidence="3" id="KW-1185">Reference proteome</keyword>
<gene>
    <name evidence="2" type="primary">HEATR2</name>
    <name evidence="2" type="ORF">SNAT2548_LOCUS28875</name>
</gene>
<accession>A0A812T4I5</accession>
<dbReference type="AlphaFoldDB" id="A0A812T4I5"/>
<feature type="compositionally biased region" description="Basic residues" evidence="1">
    <location>
        <begin position="162"/>
        <end position="175"/>
    </location>
</feature>
<proteinExistence type="predicted"/>
<reference evidence="2" key="1">
    <citation type="submission" date="2021-02" db="EMBL/GenBank/DDBJ databases">
        <authorList>
            <person name="Dougan E. K."/>
            <person name="Rhodes N."/>
            <person name="Thang M."/>
            <person name="Chan C."/>
        </authorList>
    </citation>
    <scope>NUCLEOTIDE SEQUENCE</scope>
</reference>
<dbReference type="EMBL" id="CAJNDS010002535">
    <property type="protein sequence ID" value="CAE7515874.1"/>
    <property type="molecule type" value="Genomic_DNA"/>
</dbReference>
<name>A0A812T4I5_9DINO</name>
<sequence>MRSKPHLMRCTTQIPSLVGAAAARSIGQGGAGEPRERPLHRKPNPPPVSLLMTLATGDEGSAGEAKATFEFTDPSGKLASPHAPLNSWLSLNAPRSSEPISCPESFNAVYADMHDGDKKAVDINAGKMTIKPSGNTQTWAARRHASPASGRPEWQQSSVKDKGKKYRQHRSERKR</sequence>
<comment type="caution">
    <text evidence="2">The sequence shown here is derived from an EMBL/GenBank/DDBJ whole genome shotgun (WGS) entry which is preliminary data.</text>
</comment>
<evidence type="ECO:0000313" key="2">
    <source>
        <dbReference type="EMBL" id="CAE7515874.1"/>
    </source>
</evidence>
<feature type="region of interest" description="Disordered" evidence="1">
    <location>
        <begin position="128"/>
        <end position="175"/>
    </location>
</feature>
<organism evidence="2 3">
    <name type="scientific">Symbiodinium natans</name>
    <dbReference type="NCBI Taxonomy" id="878477"/>
    <lineage>
        <taxon>Eukaryota</taxon>
        <taxon>Sar</taxon>
        <taxon>Alveolata</taxon>
        <taxon>Dinophyceae</taxon>
        <taxon>Suessiales</taxon>
        <taxon>Symbiodiniaceae</taxon>
        <taxon>Symbiodinium</taxon>
    </lineage>
</organism>
<dbReference type="OrthoDB" id="10266967at2759"/>
<dbReference type="Proteomes" id="UP000604046">
    <property type="component" value="Unassembled WGS sequence"/>
</dbReference>
<evidence type="ECO:0000256" key="1">
    <source>
        <dbReference type="SAM" id="MobiDB-lite"/>
    </source>
</evidence>